<evidence type="ECO:0000313" key="1">
    <source>
        <dbReference type="EMBL" id="CAH2220582.1"/>
    </source>
</evidence>
<name>A0AAD1QZ21_PELCU</name>
<sequence>MADHHRKIAANLALLRDDLKNITVRLGAVEGTSNGHANQIAELQADLQQKSWLHEQQLASQED</sequence>
<accession>A0AAD1QZ21</accession>
<reference evidence="1" key="1">
    <citation type="submission" date="2022-03" db="EMBL/GenBank/DDBJ databases">
        <authorList>
            <person name="Alioto T."/>
            <person name="Alioto T."/>
            <person name="Gomez Garrido J."/>
        </authorList>
    </citation>
    <scope>NUCLEOTIDE SEQUENCE</scope>
</reference>
<proteinExistence type="predicted"/>
<dbReference type="AlphaFoldDB" id="A0AAD1QZ21"/>
<gene>
    <name evidence="1" type="ORF">PECUL_23A040987</name>
</gene>
<protein>
    <submittedName>
        <fullName evidence="1">Uncharacterized protein</fullName>
    </submittedName>
</protein>
<dbReference type="Proteomes" id="UP001295444">
    <property type="component" value="Chromosome 01"/>
</dbReference>
<dbReference type="EMBL" id="OW240912">
    <property type="protein sequence ID" value="CAH2220582.1"/>
    <property type="molecule type" value="Genomic_DNA"/>
</dbReference>
<organism evidence="1 2">
    <name type="scientific">Pelobates cultripes</name>
    <name type="common">Western spadefoot toad</name>
    <dbReference type="NCBI Taxonomy" id="61616"/>
    <lineage>
        <taxon>Eukaryota</taxon>
        <taxon>Metazoa</taxon>
        <taxon>Chordata</taxon>
        <taxon>Craniata</taxon>
        <taxon>Vertebrata</taxon>
        <taxon>Euteleostomi</taxon>
        <taxon>Amphibia</taxon>
        <taxon>Batrachia</taxon>
        <taxon>Anura</taxon>
        <taxon>Pelobatoidea</taxon>
        <taxon>Pelobatidae</taxon>
        <taxon>Pelobates</taxon>
    </lineage>
</organism>
<feature type="non-terminal residue" evidence="1">
    <location>
        <position position="63"/>
    </location>
</feature>
<keyword evidence="2" id="KW-1185">Reference proteome</keyword>
<evidence type="ECO:0000313" key="2">
    <source>
        <dbReference type="Proteomes" id="UP001295444"/>
    </source>
</evidence>